<sequence length="304" mass="35631">MFLSFLIFILIFFLYIHISDQYKKSEDLEIYEMDYKSNIELQKVCAIKQPVLFDLGSVCPSFFENLTNDNIKELLDTSEVKVKDVNDYYILNNTSVDYITLSYDSFDQLSKTDSEGHYFTEGNTDIIEESNELSSIYSKIDPFLKPYFVVQTKYDILCGSDGTVTPMRYHTNERQYLMVTSGSIHVKMTPWKSRKYLHENKDFENYEFWSPVCIANPDPIYKEDTEKIKMVECIIPVGSALYLPPYWWYSIKFSKDTIVCSSTYNSAMNILSNIPSIVRYYLQFHNTHKKVLQPVLEDDEKKGL</sequence>
<feature type="domain" description="Cupin-like" evidence="1">
    <location>
        <begin position="104"/>
        <end position="260"/>
    </location>
</feature>
<protein>
    <recommendedName>
        <fullName evidence="1">Cupin-like domain-containing protein</fullName>
    </recommendedName>
</protein>
<name>A0A6C0I002_9ZZZZ</name>
<dbReference type="Gene3D" id="2.60.120.650">
    <property type="entry name" value="Cupin"/>
    <property type="match status" value="1"/>
</dbReference>
<dbReference type="EMBL" id="MN740058">
    <property type="protein sequence ID" value="QHT86099.1"/>
    <property type="molecule type" value="Genomic_DNA"/>
</dbReference>
<proteinExistence type="predicted"/>
<dbReference type="AlphaFoldDB" id="A0A6C0I002"/>
<accession>A0A6C0I002</accession>
<dbReference type="SUPFAM" id="SSF51197">
    <property type="entry name" value="Clavaminate synthase-like"/>
    <property type="match status" value="1"/>
</dbReference>
<dbReference type="Pfam" id="PF13621">
    <property type="entry name" value="Cupin_8"/>
    <property type="match status" value="1"/>
</dbReference>
<dbReference type="InterPro" id="IPR041667">
    <property type="entry name" value="Cupin_8"/>
</dbReference>
<organism evidence="2">
    <name type="scientific">viral metagenome</name>
    <dbReference type="NCBI Taxonomy" id="1070528"/>
    <lineage>
        <taxon>unclassified sequences</taxon>
        <taxon>metagenomes</taxon>
        <taxon>organismal metagenomes</taxon>
    </lineage>
</organism>
<evidence type="ECO:0000313" key="2">
    <source>
        <dbReference type="EMBL" id="QHT86099.1"/>
    </source>
</evidence>
<reference evidence="2" key="1">
    <citation type="journal article" date="2020" name="Nature">
        <title>Giant virus diversity and host interactions through global metagenomics.</title>
        <authorList>
            <person name="Schulz F."/>
            <person name="Roux S."/>
            <person name="Paez-Espino D."/>
            <person name="Jungbluth S."/>
            <person name="Walsh D.A."/>
            <person name="Denef V.J."/>
            <person name="McMahon K.D."/>
            <person name="Konstantinidis K.T."/>
            <person name="Eloe-Fadrosh E.A."/>
            <person name="Kyrpides N.C."/>
            <person name="Woyke T."/>
        </authorList>
    </citation>
    <scope>NUCLEOTIDE SEQUENCE</scope>
    <source>
        <strain evidence="2">GVMAG-M-3300023184-184</strain>
    </source>
</reference>
<evidence type="ECO:0000259" key="1">
    <source>
        <dbReference type="Pfam" id="PF13621"/>
    </source>
</evidence>